<keyword evidence="2" id="KW-1185">Reference proteome</keyword>
<feature type="non-terminal residue" evidence="1">
    <location>
        <position position="492"/>
    </location>
</feature>
<comment type="caution">
    <text evidence="1">The sequence shown here is derived from an EMBL/GenBank/DDBJ whole genome shotgun (WGS) entry which is preliminary data.</text>
</comment>
<protein>
    <recommendedName>
        <fullName evidence="3">Sushi domain-containing protein</fullName>
    </recommendedName>
</protein>
<dbReference type="EMBL" id="VCGU01000004">
    <property type="protein sequence ID" value="TRY77038.1"/>
    <property type="molecule type" value="Genomic_DNA"/>
</dbReference>
<sequence>MVTRTILNGTLENPIENGTVIMRRGSVLRCSTIGKAFFDSESQEFIDEILVTCQENQLWDVEDISYACEWQQCGDPLTPPPKSGLVLRKSDPFVPPEIGEPIFYECEVGGFNFFKHNLGNSTYQLTCGPHNTIAQDFVDWPQCVPNRNVCPALVDVSCGPPPKRLSNNGQIYLDNSTVPSSGTVMGKYGTKLRLTCGPLAKFVAQNDSKELYDEMTHTCGWDGRFHPQRVDSCIATHCLGAPMPPKSTLLELKDDREEIRELFKAYELSYKSQGNTTFHNVVEHPIPSDFCSTIRPQRFVLHGTIPASPRNQSVLATFEIVRMGIPGVAIALEIFPNERRIEQWANPMKGDPKFQVRYPVDDQSQIDVNDFFLISLTCDSLGFQMTVHGDWEFLPFPHVLRLSQSTFTNVVVEGSIDIQHMGFYSQERDFRLPRGFQAAFTCPSDHVFEDDWWHVPKTVITCGEDGTFGHVEWKNCVSVDSILSGLKIQPGQ</sequence>
<name>A0A553PH77_TIGCA</name>
<proteinExistence type="predicted"/>
<reference evidence="1 2" key="1">
    <citation type="journal article" date="2018" name="Nat. Ecol. Evol.">
        <title>Genomic signatures of mitonuclear coevolution across populations of Tigriopus californicus.</title>
        <authorList>
            <person name="Barreto F.S."/>
            <person name="Watson E.T."/>
            <person name="Lima T.G."/>
            <person name="Willett C.S."/>
            <person name="Edmands S."/>
            <person name="Li W."/>
            <person name="Burton R.S."/>
        </authorList>
    </citation>
    <scope>NUCLEOTIDE SEQUENCE [LARGE SCALE GENOMIC DNA]</scope>
    <source>
        <strain evidence="1 2">San Diego</strain>
    </source>
</reference>
<evidence type="ECO:0008006" key="3">
    <source>
        <dbReference type="Google" id="ProtNLM"/>
    </source>
</evidence>
<evidence type="ECO:0000313" key="2">
    <source>
        <dbReference type="Proteomes" id="UP000318571"/>
    </source>
</evidence>
<dbReference type="AlphaFoldDB" id="A0A553PH77"/>
<dbReference type="Proteomes" id="UP000318571">
    <property type="component" value="Chromosome 5"/>
</dbReference>
<accession>A0A553PH77</accession>
<gene>
    <name evidence="1" type="ORF">TCAL_15934</name>
</gene>
<organism evidence="1 2">
    <name type="scientific">Tigriopus californicus</name>
    <name type="common">Marine copepod</name>
    <dbReference type="NCBI Taxonomy" id="6832"/>
    <lineage>
        <taxon>Eukaryota</taxon>
        <taxon>Metazoa</taxon>
        <taxon>Ecdysozoa</taxon>
        <taxon>Arthropoda</taxon>
        <taxon>Crustacea</taxon>
        <taxon>Multicrustacea</taxon>
        <taxon>Hexanauplia</taxon>
        <taxon>Copepoda</taxon>
        <taxon>Harpacticoida</taxon>
        <taxon>Harpacticidae</taxon>
        <taxon>Tigriopus</taxon>
    </lineage>
</organism>
<evidence type="ECO:0000313" key="1">
    <source>
        <dbReference type="EMBL" id="TRY77038.1"/>
    </source>
</evidence>